<dbReference type="AlphaFoldDB" id="A0A811JUZ3"/>
<keyword evidence="4" id="KW-1185">Reference proteome</keyword>
<gene>
    <name evidence="3" type="ORF">BOKJ2_LOCUS1773</name>
</gene>
<dbReference type="Proteomes" id="UP000614601">
    <property type="component" value="Unassembled WGS sequence"/>
</dbReference>
<dbReference type="EMBL" id="CAJFDH010000001">
    <property type="protein sequence ID" value="CAD5207089.1"/>
    <property type="molecule type" value="Genomic_DNA"/>
</dbReference>
<sequence>MKFLVVLLSLVSFHLSQACLGGIGQPAGGGCCSAPSGGCGAQPPCGGGGYGYSAPVAGPPLPPPPPPPPPPQPIPVGPAGYATPQDAGYVQYNRGRRSLFRRRRSVV</sequence>
<reference evidence="3" key="1">
    <citation type="submission" date="2020-09" db="EMBL/GenBank/DDBJ databases">
        <authorList>
            <person name="Kikuchi T."/>
        </authorList>
    </citation>
    <scope>NUCLEOTIDE SEQUENCE</scope>
    <source>
        <strain evidence="3">SH1</strain>
    </source>
</reference>
<feature type="signal peptide" evidence="2">
    <location>
        <begin position="1"/>
        <end position="18"/>
    </location>
</feature>
<dbReference type="Proteomes" id="UP000783686">
    <property type="component" value="Unassembled WGS sequence"/>
</dbReference>
<dbReference type="PRINTS" id="PR00049">
    <property type="entry name" value="WILMSTUMOUR"/>
</dbReference>
<feature type="region of interest" description="Disordered" evidence="1">
    <location>
        <begin position="56"/>
        <end position="107"/>
    </location>
</feature>
<proteinExistence type="predicted"/>
<evidence type="ECO:0000256" key="2">
    <source>
        <dbReference type="SAM" id="SignalP"/>
    </source>
</evidence>
<accession>A0A811JUZ3</accession>
<feature type="chain" id="PRO_5035594468" evidence="2">
    <location>
        <begin position="19"/>
        <end position="107"/>
    </location>
</feature>
<dbReference type="PROSITE" id="PS51257">
    <property type="entry name" value="PROKAR_LIPOPROTEIN"/>
    <property type="match status" value="1"/>
</dbReference>
<organism evidence="3 4">
    <name type="scientific">Bursaphelenchus okinawaensis</name>
    <dbReference type="NCBI Taxonomy" id="465554"/>
    <lineage>
        <taxon>Eukaryota</taxon>
        <taxon>Metazoa</taxon>
        <taxon>Ecdysozoa</taxon>
        <taxon>Nematoda</taxon>
        <taxon>Chromadorea</taxon>
        <taxon>Rhabditida</taxon>
        <taxon>Tylenchina</taxon>
        <taxon>Tylenchomorpha</taxon>
        <taxon>Aphelenchoidea</taxon>
        <taxon>Aphelenchoididae</taxon>
        <taxon>Bursaphelenchus</taxon>
    </lineage>
</organism>
<feature type="compositionally biased region" description="Pro residues" evidence="1">
    <location>
        <begin position="57"/>
        <end position="76"/>
    </location>
</feature>
<dbReference type="EMBL" id="CAJFCW020000001">
    <property type="protein sequence ID" value="CAG9084293.1"/>
    <property type="molecule type" value="Genomic_DNA"/>
</dbReference>
<keyword evidence="2" id="KW-0732">Signal</keyword>
<feature type="compositionally biased region" description="Basic residues" evidence="1">
    <location>
        <begin position="94"/>
        <end position="107"/>
    </location>
</feature>
<name>A0A811JUZ3_9BILA</name>
<protein>
    <submittedName>
        <fullName evidence="3">Uncharacterized protein</fullName>
    </submittedName>
</protein>
<evidence type="ECO:0000313" key="3">
    <source>
        <dbReference type="EMBL" id="CAD5207089.1"/>
    </source>
</evidence>
<comment type="caution">
    <text evidence="3">The sequence shown here is derived from an EMBL/GenBank/DDBJ whole genome shotgun (WGS) entry which is preliminary data.</text>
</comment>
<evidence type="ECO:0000256" key="1">
    <source>
        <dbReference type="SAM" id="MobiDB-lite"/>
    </source>
</evidence>
<evidence type="ECO:0000313" key="4">
    <source>
        <dbReference type="Proteomes" id="UP000614601"/>
    </source>
</evidence>